<name>A0AAV7H256_DENCH</name>
<protein>
    <submittedName>
        <fullName evidence="1">Uncharacterized protein</fullName>
    </submittedName>
</protein>
<evidence type="ECO:0000313" key="1">
    <source>
        <dbReference type="EMBL" id="KAH0462129.1"/>
    </source>
</evidence>
<gene>
    <name evidence="1" type="ORF">IEQ34_009704</name>
</gene>
<comment type="caution">
    <text evidence="1">The sequence shown here is derived from an EMBL/GenBank/DDBJ whole genome shotgun (WGS) entry which is preliminary data.</text>
</comment>
<organism evidence="1 2">
    <name type="scientific">Dendrobium chrysotoxum</name>
    <name type="common">Orchid</name>
    <dbReference type="NCBI Taxonomy" id="161865"/>
    <lineage>
        <taxon>Eukaryota</taxon>
        <taxon>Viridiplantae</taxon>
        <taxon>Streptophyta</taxon>
        <taxon>Embryophyta</taxon>
        <taxon>Tracheophyta</taxon>
        <taxon>Spermatophyta</taxon>
        <taxon>Magnoliopsida</taxon>
        <taxon>Liliopsida</taxon>
        <taxon>Asparagales</taxon>
        <taxon>Orchidaceae</taxon>
        <taxon>Epidendroideae</taxon>
        <taxon>Malaxideae</taxon>
        <taxon>Dendrobiinae</taxon>
        <taxon>Dendrobium</taxon>
    </lineage>
</organism>
<accession>A0AAV7H256</accession>
<keyword evidence="2" id="KW-1185">Reference proteome</keyword>
<proteinExistence type="predicted"/>
<dbReference type="Proteomes" id="UP000775213">
    <property type="component" value="Unassembled WGS sequence"/>
</dbReference>
<reference evidence="1 2" key="1">
    <citation type="journal article" date="2021" name="Hortic Res">
        <title>Chromosome-scale assembly of the Dendrobium chrysotoxum genome enhances the understanding of orchid evolution.</title>
        <authorList>
            <person name="Zhang Y."/>
            <person name="Zhang G.Q."/>
            <person name="Zhang D."/>
            <person name="Liu X.D."/>
            <person name="Xu X.Y."/>
            <person name="Sun W.H."/>
            <person name="Yu X."/>
            <person name="Zhu X."/>
            <person name="Wang Z.W."/>
            <person name="Zhao X."/>
            <person name="Zhong W.Y."/>
            <person name="Chen H."/>
            <person name="Yin W.L."/>
            <person name="Huang T."/>
            <person name="Niu S.C."/>
            <person name="Liu Z.J."/>
        </authorList>
    </citation>
    <scope>NUCLEOTIDE SEQUENCE [LARGE SCALE GENOMIC DNA]</scope>
    <source>
        <strain evidence="1">Lindl</strain>
    </source>
</reference>
<evidence type="ECO:0000313" key="2">
    <source>
        <dbReference type="Proteomes" id="UP000775213"/>
    </source>
</evidence>
<dbReference type="EMBL" id="JAGFBR010000009">
    <property type="protein sequence ID" value="KAH0462129.1"/>
    <property type="molecule type" value="Genomic_DNA"/>
</dbReference>
<sequence length="168" mass="18502">MPRNFQNSQKIHFSTKFDVFGIVGKVLQLLSPPNKKSVANCESGTLSLGYIDLKVGFQRGKDTPLGDSPYPFGIPNLDHFTIQSGKSNLPLKGRVLFSIWVSNHEESEELEEEKTEKLKIKSIPLKVTCVCIRIRIRRLGGLAGSPIQAGQNQLAKSPYAPSPAPNNT</sequence>
<dbReference type="AlphaFoldDB" id="A0AAV7H256"/>